<evidence type="ECO:0000256" key="2">
    <source>
        <dbReference type="PROSITE-ProRule" id="PRU00708"/>
    </source>
</evidence>
<evidence type="ECO:0008006" key="5">
    <source>
        <dbReference type="Google" id="ProtNLM"/>
    </source>
</evidence>
<dbReference type="InterPro" id="IPR002885">
    <property type="entry name" value="PPR_rpt"/>
</dbReference>
<comment type="caution">
    <text evidence="3">The sequence shown here is derived from an EMBL/GenBank/DDBJ whole genome shotgun (WGS) entry which is preliminary data.</text>
</comment>
<organism evidence="3 4">
    <name type="scientific">Durusdinium trenchii</name>
    <dbReference type="NCBI Taxonomy" id="1381693"/>
    <lineage>
        <taxon>Eukaryota</taxon>
        <taxon>Sar</taxon>
        <taxon>Alveolata</taxon>
        <taxon>Dinophyceae</taxon>
        <taxon>Suessiales</taxon>
        <taxon>Symbiodiniaceae</taxon>
        <taxon>Durusdinium</taxon>
    </lineage>
</organism>
<feature type="non-terminal residue" evidence="3">
    <location>
        <position position="721"/>
    </location>
</feature>
<reference evidence="3 4" key="1">
    <citation type="submission" date="2024-02" db="EMBL/GenBank/DDBJ databases">
        <authorList>
            <person name="Chen Y."/>
            <person name="Shah S."/>
            <person name="Dougan E. K."/>
            <person name="Thang M."/>
            <person name="Chan C."/>
        </authorList>
    </citation>
    <scope>NUCLEOTIDE SEQUENCE [LARGE SCALE GENOMIC DNA]</scope>
</reference>
<keyword evidence="1" id="KW-0677">Repeat</keyword>
<dbReference type="PANTHER" id="PTHR47447">
    <property type="entry name" value="OS03G0856100 PROTEIN"/>
    <property type="match status" value="1"/>
</dbReference>
<dbReference type="Proteomes" id="UP001642464">
    <property type="component" value="Unassembled WGS sequence"/>
</dbReference>
<protein>
    <recommendedName>
        <fullName evidence="5">Pentatricopeptide repeat-containing protein</fullName>
    </recommendedName>
</protein>
<dbReference type="EMBL" id="CAXAMM010029680">
    <property type="protein sequence ID" value="CAK9065129.1"/>
    <property type="molecule type" value="Genomic_DNA"/>
</dbReference>
<feature type="repeat" description="PPR" evidence="2">
    <location>
        <begin position="451"/>
        <end position="485"/>
    </location>
</feature>
<evidence type="ECO:0000313" key="4">
    <source>
        <dbReference type="Proteomes" id="UP001642464"/>
    </source>
</evidence>
<name>A0ABP0NNI7_9DINO</name>
<keyword evidence="4" id="KW-1185">Reference proteome</keyword>
<dbReference type="Pfam" id="PF13812">
    <property type="entry name" value="PPR_3"/>
    <property type="match status" value="2"/>
</dbReference>
<gene>
    <name evidence="3" type="ORF">SCF082_LOCUS33406</name>
</gene>
<feature type="repeat" description="PPR" evidence="2">
    <location>
        <begin position="635"/>
        <end position="669"/>
    </location>
</feature>
<dbReference type="PROSITE" id="PS51375">
    <property type="entry name" value="PPR"/>
    <property type="match status" value="2"/>
</dbReference>
<dbReference type="Gene3D" id="1.25.40.10">
    <property type="entry name" value="Tetratricopeptide repeat domain"/>
    <property type="match status" value="4"/>
</dbReference>
<proteinExistence type="predicted"/>
<evidence type="ECO:0000313" key="3">
    <source>
        <dbReference type="EMBL" id="CAK9065129.1"/>
    </source>
</evidence>
<dbReference type="PANTHER" id="PTHR47447:SF23">
    <property type="entry name" value="PENTACOTRIPEPTIDE-REPEAT REGION OF PRORP DOMAIN-CONTAINING PROTEIN"/>
    <property type="match status" value="1"/>
</dbReference>
<accession>A0ABP0NNI7</accession>
<dbReference type="InterPro" id="IPR011990">
    <property type="entry name" value="TPR-like_helical_dom_sf"/>
</dbReference>
<dbReference type="Pfam" id="PF01535">
    <property type="entry name" value="PPR"/>
    <property type="match status" value="3"/>
</dbReference>
<evidence type="ECO:0000256" key="1">
    <source>
        <dbReference type="ARBA" id="ARBA00022737"/>
    </source>
</evidence>
<dbReference type="NCBIfam" id="TIGR00756">
    <property type="entry name" value="PPR"/>
    <property type="match status" value="2"/>
</dbReference>
<sequence length="721" mass="80328">MRFAKALEVANQFAEGGDVAQVKRIIEPLLEQRIRNLSKPDPKAPKPRFLFNLVLKAFANAGDFKGAEAWYDSYKNQKAARSSSDLLSVNTKTFGKLVKSAAKAGEAHVAEAWLWRQFNEVEELRRMDLPKEEKEEKLLKDAHIQLEAKQAENAFSQRSRPPSSSFFSSTSLSEPQLISVVDAFAKAGDAHRSEAWLQRLRLLKESNKESKDEHFVQDALKAQKDATSSITQKVSESRREGKGELKHLDEFEWKRRCGLEQKEKHNRETVKRGDEEVVVEANIAKVKKDEAQTIKKTERLASGEECQRGRDNIDSMDAGHIASLMAWANLGDLRKVALCVQTSKHFGQYEWNALLIACAKSTNPSKAREYFQLGTDLKLMPCSTAFTSLIDAYARSQNGQEAEKCVLTMLKQGVGLDSSVGASLLNSWVKCEVGRIEAWMRRLLVAEVCLDCVVYTNLISACAYAGELQRAEACLEEMEAAEMQTNVVTHTAVLQAHLQSLHGCPERVMERMLGFDTPEKRPNALTFGLLIGALASRGDISGAERWYACMRRNLKDVDLVAHNAVISASARAHDAQRARLWFGRMKTANLTGDGMSLNSTLDPVARGVDVAVLRSEALEAEWLCDELDPAGLLANEITFSILMRPWALMGDLPNVDRLWQKMQKQGLQPKACNFWAVLTACAHSQPPQPDTAAQRYEDWVASGGNTDKHVLSALRAALEKP</sequence>